<sequence length="189" mass="19884">MSAKHVGMIWAQDAAGVIGADGGMLWRVPDDFRHFRASTLGCGLVMGRATWDSLGGALAKRRNVVLTRQRGWSAEGALAAPDLASAIALAGGDLDAELGPDQRVRAGALPRVWIIGGGSVYAQAMDADAAELLLVSTLDLAVDAPDGAVRAPRIDTSAWARDTALSDPEGAWRAVSGDAAWRVDAWRRR</sequence>
<organism evidence="8 9">
    <name type="scientific">Actinomyces gaoshouyii</name>
    <dbReference type="NCBI Taxonomy" id="1960083"/>
    <lineage>
        <taxon>Bacteria</taxon>
        <taxon>Bacillati</taxon>
        <taxon>Actinomycetota</taxon>
        <taxon>Actinomycetes</taxon>
        <taxon>Actinomycetales</taxon>
        <taxon>Actinomycetaceae</taxon>
        <taxon>Actinomyces</taxon>
    </lineage>
</organism>
<comment type="similarity">
    <text evidence="2">Belongs to the dihydrofolate reductase family.</text>
</comment>
<dbReference type="CDD" id="cd00209">
    <property type="entry name" value="DHFR"/>
    <property type="match status" value="1"/>
</dbReference>
<dbReference type="GO" id="GO:0050661">
    <property type="term" value="F:NADP binding"/>
    <property type="evidence" value="ECO:0007669"/>
    <property type="project" value="InterPro"/>
</dbReference>
<dbReference type="EMBL" id="BMNJ01000002">
    <property type="protein sequence ID" value="GGO97085.1"/>
    <property type="molecule type" value="Genomic_DNA"/>
</dbReference>
<dbReference type="InterPro" id="IPR012259">
    <property type="entry name" value="DHFR"/>
</dbReference>
<dbReference type="GO" id="GO:0006730">
    <property type="term" value="P:one-carbon metabolic process"/>
    <property type="evidence" value="ECO:0007669"/>
    <property type="project" value="UniProtKB-KW"/>
</dbReference>
<dbReference type="SUPFAM" id="SSF53597">
    <property type="entry name" value="Dihydrofolate reductase-like"/>
    <property type="match status" value="1"/>
</dbReference>
<protein>
    <recommendedName>
        <fullName evidence="3">dihydrofolate reductase</fullName>
        <ecNumber evidence="3">1.5.1.3</ecNumber>
    </recommendedName>
</protein>
<proteinExistence type="inferred from homology"/>
<keyword evidence="5" id="KW-0521">NADP</keyword>
<evidence type="ECO:0000256" key="2">
    <source>
        <dbReference type="ARBA" id="ARBA00009539"/>
    </source>
</evidence>
<name>A0A8H9LEP5_9ACTO</name>
<dbReference type="InterPro" id="IPR024072">
    <property type="entry name" value="DHFR-like_dom_sf"/>
</dbReference>
<dbReference type="GO" id="GO:0005829">
    <property type="term" value="C:cytosol"/>
    <property type="evidence" value="ECO:0007669"/>
    <property type="project" value="TreeGrafter"/>
</dbReference>
<comment type="caution">
    <text evidence="8">The sequence shown here is derived from an EMBL/GenBank/DDBJ whole genome shotgun (WGS) entry which is preliminary data.</text>
</comment>
<dbReference type="EC" id="1.5.1.3" evidence="3"/>
<keyword evidence="6" id="KW-0560">Oxidoreductase</keyword>
<feature type="domain" description="DHFR" evidence="7">
    <location>
        <begin position="5"/>
        <end position="189"/>
    </location>
</feature>
<keyword evidence="4" id="KW-0554">One-carbon metabolism</keyword>
<gene>
    <name evidence="8" type="ORF">GCM10011612_08830</name>
</gene>
<dbReference type="GO" id="GO:0046655">
    <property type="term" value="P:folic acid metabolic process"/>
    <property type="evidence" value="ECO:0007669"/>
    <property type="project" value="TreeGrafter"/>
</dbReference>
<keyword evidence="9" id="KW-1185">Reference proteome</keyword>
<dbReference type="UniPathway" id="UPA00077">
    <property type="reaction ID" value="UER00158"/>
</dbReference>
<evidence type="ECO:0000256" key="5">
    <source>
        <dbReference type="ARBA" id="ARBA00022857"/>
    </source>
</evidence>
<dbReference type="AlphaFoldDB" id="A0A8H9LEP5"/>
<dbReference type="Proteomes" id="UP000614239">
    <property type="component" value="Unassembled WGS sequence"/>
</dbReference>
<evidence type="ECO:0000256" key="1">
    <source>
        <dbReference type="ARBA" id="ARBA00004903"/>
    </source>
</evidence>
<dbReference type="InterPro" id="IPR001796">
    <property type="entry name" value="DHFR_dom"/>
</dbReference>
<evidence type="ECO:0000313" key="8">
    <source>
        <dbReference type="EMBL" id="GGO97085.1"/>
    </source>
</evidence>
<evidence type="ECO:0000256" key="3">
    <source>
        <dbReference type="ARBA" id="ARBA00012856"/>
    </source>
</evidence>
<dbReference type="PRINTS" id="PR00070">
    <property type="entry name" value="DHFR"/>
</dbReference>
<dbReference type="GO" id="GO:0046452">
    <property type="term" value="P:dihydrofolate metabolic process"/>
    <property type="evidence" value="ECO:0007669"/>
    <property type="project" value="TreeGrafter"/>
</dbReference>
<evidence type="ECO:0000313" key="9">
    <source>
        <dbReference type="Proteomes" id="UP000614239"/>
    </source>
</evidence>
<dbReference type="PANTHER" id="PTHR48069:SF3">
    <property type="entry name" value="DIHYDROFOLATE REDUCTASE"/>
    <property type="match status" value="1"/>
</dbReference>
<dbReference type="GO" id="GO:0046654">
    <property type="term" value="P:tetrahydrofolate biosynthetic process"/>
    <property type="evidence" value="ECO:0007669"/>
    <property type="project" value="UniProtKB-UniPathway"/>
</dbReference>
<evidence type="ECO:0000259" key="7">
    <source>
        <dbReference type="PROSITE" id="PS51330"/>
    </source>
</evidence>
<comment type="pathway">
    <text evidence="1">Cofactor biosynthesis; tetrahydrofolate biosynthesis; 5,6,7,8-tetrahydrofolate from 7,8-dihydrofolate: step 1/1.</text>
</comment>
<dbReference type="PROSITE" id="PS51330">
    <property type="entry name" value="DHFR_2"/>
    <property type="match status" value="1"/>
</dbReference>
<reference evidence="8" key="1">
    <citation type="journal article" date="2014" name="Int. J. Syst. Evol. Microbiol.">
        <title>Complete genome sequence of Corynebacterium casei LMG S-19264T (=DSM 44701T), isolated from a smear-ripened cheese.</title>
        <authorList>
            <consortium name="US DOE Joint Genome Institute (JGI-PGF)"/>
            <person name="Walter F."/>
            <person name="Albersmeier A."/>
            <person name="Kalinowski J."/>
            <person name="Ruckert C."/>
        </authorList>
    </citation>
    <scope>NUCLEOTIDE SEQUENCE</scope>
    <source>
        <strain evidence="8">CGMCC 4.7372</strain>
    </source>
</reference>
<dbReference type="Pfam" id="PF00186">
    <property type="entry name" value="DHFR_1"/>
    <property type="match status" value="1"/>
</dbReference>
<accession>A0A8H9LEP5</accession>
<dbReference type="Gene3D" id="3.40.430.10">
    <property type="entry name" value="Dihydrofolate Reductase, subunit A"/>
    <property type="match status" value="1"/>
</dbReference>
<evidence type="ECO:0000256" key="6">
    <source>
        <dbReference type="ARBA" id="ARBA00023002"/>
    </source>
</evidence>
<dbReference type="PANTHER" id="PTHR48069">
    <property type="entry name" value="DIHYDROFOLATE REDUCTASE"/>
    <property type="match status" value="1"/>
</dbReference>
<evidence type="ECO:0000256" key="4">
    <source>
        <dbReference type="ARBA" id="ARBA00022563"/>
    </source>
</evidence>
<dbReference type="GO" id="GO:0004146">
    <property type="term" value="F:dihydrofolate reductase activity"/>
    <property type="evidence" value="ECO:0007669"/>
    <property type="project" value="UniProtKB-EC"/>
</dbReference>
<reference evidence="8" key="2">
    <citation type="submission" date="2020-09" db="EMBL/GenBank/DDBJ databases">
        <authorList>
            <person name="Sun Q."/>
            <person name="Zhou Y."/>
        </authorList>
    </citation>
    <scope>NUCLEOTIDE SEQUENCE</scope>
    <source>
        <strain evidence="8">CGMCC 4.7372</strain>
    </source>
</reference>